<dbReference type="EMBL" id="JARK01001698">
    <property type="protein sequence ID" value="EYB82299.1"/>
    <property type="molecule type" value="Genomic_DNA"/>
</dbReference>
<reference evidence="3" key="1">
    <citation type="journal article" date="2015" name="Nat. Genet.">
        <title>The genome and transcriptome of the zoonotic hookworm Ancylostoma ceylanicum identify infection-specific gene families.</title>
        <authorList>
            <person name="Schwarz E.M."/>
            <person name="Hu Y."/>
            <person name="Antoshechkin I."/>
            <person name="Miller M.M."/>
            <person name="Sternberg P.W."/>
            <person name="Aroian R.V."/>
        </authorList>
    </citation>
    <scope>NUCLEOTIDE SEQUENCE</scope>
    <source>
        <strain evidence="3">HY135</strain>
    </source>
</reference>
<evidence type="ECO:0000313" key="2">
    <source>
        <dbReference type="EMBL" id="EYB82299.1"/>
    </source>
</evidence>
<sequence length="98" mass="10969">MDENNKIETVRSDQSEAPEKSSQREVEAEGHSEGKEDTIEVTQLLEPIVDNQIKTATEELKEEIVDMRQKQVEIEAKLDVITGRGADNISTEFQGPQG</sequence>
<dbReference type="Proteomes" id="UP000024635">
    <property type="component" value="Unassembled WGS sequence"/>
</dbReference>
<evidence type="ECO:0000313" key="3">
    <source>
        <dbReference type="Proteomes" id="UP000024635"/>
    </source>
</evidence>
<organism evidence="2 3">
    <name type="scientific">Ancylostoma ceylanicum</name>
    <dbReference type="NCBI Taxonomy" id="53326"/>
    <lineage>
        <taxon>Eukaryota</taxon>
        <taxon>Metazoa</taxon>
        <taxon>Ecdysozoa</taxon>
        <taxon>Nematoda</taxon>
        <taxon>Chromadorea</taxon>
        <taxon>Rhabditida</taxon>
        <taxon>Rhabditina</taxon>
        <taxon>Rhabditomorpha</taxon>
        <taxon>Strongyloidea</taxon>
        <taxon>Ancylostomatidae</taxon>
        <taxon>Ancylostomatinae</taxon>
        <taxon>Ancylostoma</taxon>
    </lineage>
</organism>
<name>A0A016RWD8_9BILA</name>
<comment type="caution">
    <text evidence="2">The sequence shown here is derived from an EMBL/GenBank/DDBJ whole genome shotgun (WGS) entry which is preliminary data.</text>
</comment>
<evidence type="ECO:0000256" key="1">
    <source>
        <dbReference type="SAM" id="MobiDB-lite"/>
    </source>
</evidence>
<proteinExistence type="predicted"/>
<keyword evidence="3" id="KW-1185">Reference proteome</keyword>
<feature type="region of interest" description="Disordered" evidence="1">
    <location>
        <begin position="1"/>
        <end position="39"/>
    </location>
</feature>
<protein>
    <submittedName>
        <fullName evidence="2">Uncharacterized protein</fullName>
    </submittedName>
</protein>
<accession>A0A016RWD8</accession>
<dbReference type="AlphaFoldDB" id="A0A016RWD8"/>
<gene>
    <name evidence="2" type="primary">Acey_s0362.g3488</name>
    <name evidence="2" type="ORF">Y032_0362g3488</name>
</gene>
<feature type="compositionally biased region" description="Basic and acidic residues" evidence="1">
    <location>
        <begin position="1"/>
        <end position="38"/>
    </location>
</feature>